<keyword evidence="1" id="KW-0479">Metal-binding</keyword>
<evidence type="ECO:0000313" key="5">
    <source>
        <dbReference type="Proteomes" id="UP000526501"/>
    </source>
</evidence>
<feature type="domain" description="Gamma-butyrobetaine hydroxylase-like N-terminal" evidence="3">
    <location>
        <begin position="12"/>
        <end position="92"/>
    </location>
</feature>
<dbReference type="PANTHER" id="PTHR35303">
    <property type="entry name" value="OS02G0197800 PROTEIN"/>
    <property type="match status" value="1"/>
</dbReference>
<evidence type="ECO:0000259" key="3">
    <source>
        <dbReference type="Pfam" id="PF06155"/>
    </source>
</evidence>
<dbReference type="InterPro" id="IPR038492">
    <property type="entry name" value="GBBH-like_N_sf"/>
</dbReference>
<reference evidence="4 5" key="1">
    <citation type="submission" date="2020-07" db="EMBL/GenBank/DDBJ databases">
        <authorList>
            <person name="Feng X."/>
        </authorList>
    </citation>
    <scope>NUCLEOTIDE SEQUENCE [LARGE SCALE GENOMIC DNA]</scope>
    <source>
        <strain evidence="4 5">JCM23202</strain>
    </source>
</reference>
<organism evidence="4 5">
    <name type="scientific">Pelagicoccus albus</name>
    <dbReference type="NCBI Taxonomy" id="415222"/>
    <lineage>
        <taxon>Bacteria</taxon>
        <taxon>Pseudomonadati</taxon>
        <taxon>Verrucomicrobiota</taxon>
        <taxon>Opitutia</taxon>
        <taxon>Puniceicoccales</taxon>
        <taxon>Pelagicoccaceae</taxon>
        <taxon>Pelagicoccus</taxon>
    </lineage>
</organism>
<accession>A0A7X1EAE6</accession>
<evidence type="ECO:0000256" key="2">
    <source>
        <dbReference type="ARBA" id="ARBA00023004"/>
    </source>
</evidence>
<dbReference type="EMBL" id="JACHVC010000013">
    <property type="protein sequence ID" value="MBC2608208.1"/>
    <property type="molecule type" value="Genomic_DNA"/>
</dbReference>
<comment type="caution">
    <text evidence="4">The sequence shown here is derived from an EMBL/GenBank/DDBJ whole genome shotgun (WGS) entry which is preliminary data.</text>
</comment>
<proteinExistence type="predicted"/>
<gene>
    <name evidence="4" type="ORF">H5P27_19285</name>
</gene>
<sequence length="98" mass="10838">MKPPKNIQLIGNEIAILWDDESETYIQSPVLRAASPSAETAGERDILGVLHGGEHGKDYSQVRVLSWQFVGNYAIRFKFSDGHATGLYSFDLIKSLGD</sequence>
<protein>
    <submittedName>
        <fullName evidence="4">DUF971 domain-containing protein</fullName>
    </submittedName>
</protein>
<dbReference type="RefSeq" id="WP_185662058.1">
    <property type="nucleotide sequence ID" value="NZ_CAWPOO010000013.1"/>
</dbReference>
<dbReference type="AlphaFoldDB" id="A0A7X1EAE6"/>
<keyword evidence="5" id="KW-1185">Reference proteome</keyword>
<dbReference type="InterPro" id="IPR010376">
    <property type="entry name" value="GBBH-like_N"/>
</dbReference>
<keyword evidence="2" id="KW-0408">Iron</keyword>
<dbReference type="Proteomes" id="UP000526501">
    <property type="component" value="Unassembled WGS sequence"/>
</dbReference>
<dbReference type="GO" id="GO:0046872">
    <property type="term" value="F:metal ion binding"/>
    <property type="evidence" value="ECO:0007669"/>
    <property type="project" value="UniProtKB-KW"/>
</dbReference>
<dbReference type="Gene3D" id="3.30.2020.30">
    <property type="match status" value="1"/>
</dbReference>
<evidence type="ECO:0000313" key="4">
    <source>
        <dbReference type="EMBL" id="MBC2608208.1"/>
    </source>
</evidence>
<name>A0A7X1EAE6_9BACT</name>
<evidence type="ECO:0000256" key="1">
    <source>
        <dbReference type="ARBA" id="ARBA00022723"/>
    </source>
</evidence>
<dbReference type="Pfam" id="PF06155">
    <property type="entry name" value="GBBH-like_N"/>
    <property type="match status" value="1"/>
</dbReference>